<reference evidence="2 3" key="1">
    <citation type="submission" date="2024-06" db="EMBL/GenBank/DDBJ databases">
        <title>The Natural Products Discovery Center: Release of the First 8490 Sequenced Strains for Exploring Actinobacteria Biosynthetic Diversity.</title>
        <authorList>
            <person name="Kalkreuter E."/>
            <person name="Kautsar S.A."/>
            <person name="Yang D."/>
            <person name="Bader C.D."/>
            <person name="Teijaro C.N."/>
            <person name="Fluegel L."/>
            <person name="Davis C.M."/>
            <person name="Simpson J.R."/>
            <person name="Lauterbach L."/>
            <person name="Steele A.D."/>
            <person name="Gui C."/>
            <person name="Meng S."/>
            <person name="Li G."/>
            <person name="Viehrig K."/>
            <person name="Ye F."/>
            <person name="Su P."/>
            <person name="Kiefer A.F."/>
            <person name="Nichols A."/>
            <person name="Cepeda A.J."/>
            <person name="Yan W."/>
            <person name="Fan B."/>
            <person name="Jiang Y."/>
            <person name="Adhikari A."/>
            <person name="Zheng C.-J."/>
            <person name="Schuster L."/>
            <person name="Cowan T.M."/>
            <person name="Smanski M.J."/>
            <person name="Chevrette M.G."/>
            <person name="De Carvalho L.P.S."/>
            <person name="Shen B."/>
        </authorList>
    </citation>
    <scope>NUCLEOTIDE SEQUENCE [LARGE SCALE GENOMIC DNA]</scope>
    <source>
        <strain evidence="2 3">NPDC052347</strain>
    </source>
</reference>
<name>A0ABV3JQ55_STRON</name>
<feature type="domain" description="DUF6879" evidence="1">
    <location>
        <begin position="6"/>
        <end position="167"/>
    </location>
</feature>
<sequence>MFLDDEEWKAKFQNFQAEAWRLERLPEYRVPQETEEFARFLAGERPAVTYDDDWQRLIRSHTASGRAMGRVHIVTRPLSDYLRFAFQYYAYSVKAGEDVRVLDVTDRENPLPDFQDFWIFDHSTVVLMHFDAEGRPVSRELYEGDPEPFRQAQRIAMAESVPLSEYLKGTASETI</sequence>
<comment type="caution">
    <text evidence="2">The sequence shown here is derived from an EMBL/GenBank/DDBJ whole genome shotgun (WGS) entry which is preliminary data.</text>
</comment>
<dbReference type="Pfam" id="PF21806">
    <property type="entry name" value="DUF6879"/>
    <property type="match status" value="1"/>
</dbReference>
<keyword evidence="3" id="KW-1185">Reference proteome</keyword>
<dbReference type="InterPro" id="IPR049244">
    <property type="entry name" value="DUF6879"/>
</dbReference>
<organism evidence="2 3">
    <name type="scientific">Streptomyces orinoci</name>
    <name type="common">Streptoverticillium orinoci</name>
    <dbReference type="NCBI Taxonomy" id="67339"/>
    <lineage>
        <taxon>Bacteria</taxon>
        <taxon>Bacillati</taxon>
        <taxon>Actinomycetota</taxon>
        <taxon>Actinomycetes</taxon>
        <taxon>Kitasatosporales</taxon>
        <taxon>Streptomycetaceae</taxon>
        <taxon>Streptomyces</taxon>
    </lineage>
</organism>
<gene>
    <name evidence="2" type="ORF">AB0L16_00815</name>
</gene>
<evidence type="ECO:0000313" key="2">
    <source>
        <dbReference type="EMBL" id="MEV5505011.1"/>
    </source>
</evidence>
<dbReference type="EMBL" id="JBFAUK010000001">
    <property type="protein sequence ID" value="MEV5505011.1"/>
    <property type="molecule type" value="Genomic_DNA"/>
</dbReference>
<protein>
    <submittedName>
        <fullName evidence="2">DUF6879 family protein</fullName>
    </submittedName>
</protein>
<evidence type="ECO:0000313" key="3">
    <source>
        <dbReference type="Proteomes" id="UP001552594"/>
    </source>
</evidence>
<accession>A0ABV3JQ55</accession>
<dbReference type="RefSeq" id="WP_109281077.1">
    <property type="nucleotide sequence ID" value="NZ_JBFAUK010000001.1"/>
</dbReference>
<proteinExistence type="predicted"/>
<evidence type="ECO:0000259" key="1">
    <source>
        <dbReference type="Pfam" id="PF21806"/>
    </source>
</evidence>
<dbReference type="Proteomes" id="UP001552594">
    <property type="component" value="Unassembled WGS sequence"/>
</dbReference>